<accession>A0A2R5HIC3</accession>
<evidence type="ECO:0000256" key="9">
    <source>
        <dbReference type="ARBA" id="ARBA00032370"/>
    </source>
</evidence>
<comment type="caution">
    <text evidence="18">The sequence shown here is derived from an EMBL/GenBank/DDBJ whole genome shotgun (WGS) entry which is preliminary data.</text>
</comment>
<sequence length="420" mass="46076">MPLMNDGLKKSNFLNYSILIPYLLLSAIGLVMVFSTTYYAQLALGGNPYKQVINQTAFMLLSFVVIAIIYRMKLRAIKNRRMISLVLVFLVVSLLACRFAPGALFAPVNGARGWIHIPGIGTIQPAEIAKFFVVWYLGSIFSEKQDKIAERDFDEVFKGKTLGQKFFSGWRLPLWIMIILDYMMPDLGNAVILILLIFVMVGASGISWQWFKGYGIIGTVASILILGSMVISGGALANLIPMAHVRSRFIAFVNPFADQQVLASVGHQMANSYYAIANGGWTGRGLGNSVEKMGYLPEATTDFIFPVVVEELGIIGAIIILGILFFLIARILQVGIKAKNSFNSLMSIGIASLLLIQIFINLGGAIGIIPETGVTFPFISQGGSSFLILSIGIAFVLNISADEKRREITELTTEYRVFRG</sequence>
<evidence type="ECO:0000256" key="3">
    <source>
        <dbReference type="ARBA" id="ARBA00022679"/>
    </source>
</evidence>
<protein>
    <recommendedName>
        <fullName evidence="12">Probable peptidoglycan glycosyltransferase FtsW</fullName>
        <ecNumber evidence="14">2.4.99.28</ecNumber>
    </recommendedName>
    <alternativeName>
        <fullName evidence="13">Cell division protein FtsW</fullName>
    </alternativeName>
    <alternativeName>
        <fullName evidence="10">Cell wall polymerase</fullName>
    </alternativeName>
    <alternativeName>
        <fullName evidence="9">Peptidoglycan polymerase</fullName>
    </alternativeName>
</protein>
<evidence type="ECO:0000256" key="8">
    <source>
        <dbReference type="ARBA" id="ARBA00023136"/>
    </source>
</evidence>
<comment type="catalytic activity">
    <reaction evidence="15">
        <text>[GlcNAc-(1-&gt;4)-Mur2Ac(oyl-L-Ala-gamma-D-Glu-L-Lys-D-Ala-D-Ala)](n)-di-trans,octa-cis-undecaprenyl diphosphate + beta-D-GlcNAc-(1-&gt;4)-Mur2Ac(oyl-L-Ala-gamma-D-Glu-L-Lys-D-Ala-D-Ala)-di-trans,octa-cis-undecaprenyl diphosphate = [GlcNAc-(1-&gt;4)-Mur2Ac(oyl-L-Ala-gamma-D-Glu-L-Lys-D-Ala-D-Ala)](n+1)-di-trans,octa-cis-undecaprenyl diphosphate + di-trans,octa-cis-undecaprenyl diphosphate + H(+)</text>
        <dbReference type="Rhea" id="RHEA:23708"/>
        <dbReference type="Rhea" id="RHEA-COMP:9602"/>
        <dbReference type="Rhea" id="RHEA-COMP:9603"/>
        <dbReference type="ChEBI" id="CHEBI:15378"/>
        <dbReference type="ChEBI" id="CHEBI:58405"/>
        <dbReference type="ChEBI" id="CHEBI:60033"/>
        <dbReference type="ChEBI" id="CHEBI:78435"/>
        <dbReference type="EC" id="2.4.99.28"/>
    </reaction>
</comment>
<dbReference type="PANTHER" id="PTHR30474">
    <property type="entry name" value="CELL CYCLE PROTEIN"/>
    <property type="match status" value="1"/>
</dbReference>
<dbReference type="GO" id="GO:0015648">
    <property type="term" value="F:lipid-linked peptidoglycan transporter activity"/>
    <property type="evidence" value="ECO:0007669"/>
    <property type="project" value="TreeGrafter"/>
</dbReference>
<evidence type="ECO:0000313" key="18">
    <source>
        <dbReference type="EMBL" id="GBG97275.1"/>
    </source>
</evidence>
<keyword evidence="4 17" id="KW-0812">Transmembrane</keyword>
<comment type="function">
    <text evidence="16">Peptidoglycan polymerase that is essential for cell division.</text>
</comment>
<feature type="transmembrane region" description="Helical" evidence="17">
    <location>
        <begin position="113"/>
        <end position="137"/>
    </location>
</feature>
<evidence type="ECO:0000256" key="4">
    <source>
        <dbReference type="ARBA" id="ARBA00022692"/>
    </source>
</evidence>
<evidence type="ECO:0000256" key="14">
    <source>
        <dbReference type="ARBA" id="ARBA00044770"/>
    </source>
</evidence>
<keyword evidence="18" id="KW-0131">Cell cycle</keyword>
<feature type="transmembrane region" description="Helical" evidence="17">
    <location>
        <begin position="52"/>
        <end position="70"/>
    </location>
</feature>
<keyword evidence="18" id="KW-0132">Cell division</keyword>
<evidence type="ECO:0000256" key="2">
    <source>
        <dbReference type="ARBA" id="ARBA00022676"/>
    </source>
</evidence>
<feature type="transmembrane region" description="Helical" evidence="17">
    <location>
        <begin position="190"/>
        <end position="208"/>
    </location>
</feature>
<dbReference type="GO" id="GO:0032153">
    <property type="term" value="C:cell division site"/>
    <property type="evidence" value="ECO:0007669"/>
    <property type="project" value="TreeGrafter"/>
</dbReference>
<keyword evidence="2" id="KW-0328">Glycosyltransferase</keyword>
<evidence type="ECO:0000313" key="19">
    <source>
        <dbReference type="Proteomes" id="UP000245021"/>
    </source>
</evidence>
<keyword evidence="6" id="KW-0573">Peptidoglycan synthesis</keyword>
<evidence type="ECO:0000256" key="5">
    <source>
        <dbReference type="ARBA" id="ARBA00022960"/>
    </source>
</evidence>
<keyword evidence="3" id="KW-0808">Transferase</keyword>
<feature type="transmembrane region" description="Helical" evidence="17">
    <location>
        <begin position="375"/>
        <end position="397"/>
    </location>
</feature>
<evidence type="ECO:0000256" key="7">
    <source>
        <dbReference type="ARBA" id="ARBA00022989"/>
    </source>
</evidence>
<keyword evidence="8 17" id="KW-0472">Membrane</keyword>
<dbReference type="GO" id="GO:0051301">
    <property type="term" value="P:cell division"/>
    <property type="evidence" value="ECO:0007669"/>
    <property type="project" value="UniProtKB-KW"/>
</dbReference>
<dbReference type="PANTHER" id="PTHR30474:SF2">
    <property type="entry name" value="PEPTIDOGLYCAN GLYCOSYLTRANSFERASE FTSW-RELATED"/>
    <property type="match status" value="1"/>
</dbReference>
<dbReference type="EMBL" id="BFFO01000009">
    <property type="protein sequence ID" value="GBG97275.1"/>
    <property type="molecule type" value="Genomic_DNA"/>
</dbReference>
<dbReference type="GO" id="GO:0008955">
    <property type="term" value="F:peptidoglycan glycosyltransferase activity"/>
    <property type="evidence" value="ECO:0007669"/>
    <property type="project" value="UniProtKB-EC"/>
</dbReference>
<evidence type="ECO:0000256" key="13">
    <source>
        <dbReference type="ARBA" id="ARBA00041418"/>
    </source>
</evidence>
<feature type="transmembrane region" description="Helical" evidence="17">
    <location>
        <begin position="215"/>
        <end position="240"/>
    </location>
</feature>
<evidence type="ECO:0000256" key="17">
    <source>
        <dbReference type="SAM" id="Phobius"/>
    </source>
</evidence>
<dbReference type="InterPro" id="IPR001182">
    <property type="entry name" value="FtsW/RodA"/>
</dbReference>
<evidence type="ECO:0000256" key="15">
    <source>
        <dbReference type="ARBA" id="ARBA00049902"/>
    </source>
</evidence>
<dbReference type="Proteomes" id="UP000245021">
    <property type="component" value="Unassembled WGS sequence"/>
</dbReference>
<dbReference type="AlphaFoldDB" id="A0A2R5HIC3"/>
<gene>
    <name evidence="18" type="primary">ftsW</name>
    <name evidence="18" type="ORF">NtB2_01414</name>
</gene>
<dbReference type="GO" id="GO:0008360">
    <property type="term" value="P:regulation of cell shape"/>
    <property type="evidence" value="ECO:0007669"/>
    <property type="project" value="UniProtKB-KW"/>
</dbReference>
<feature type="transmembrane region" description="Helical" evidence="17">
    <location>
        <begin position="312"/>
        <end position="332"/>
    </location>
</feature>
<dbReference type="GO" id="GO:0005886">
    <property type="term" value="C:plasma membrane"/>
    <property type="evidence" value="ECO:0007669"/>
    <property type="project" value="TreeGrafter"/>
</dbReference>
<comment type="similarity">
    <text evidence="11">Belongs to the SEDS family. FtsW subfamily.</text>
</comment>
<keyword evidence="7 17" id="KW-1133">Transmembrane helix</keyword>
<proteinExistence type="inferred from homology"/>
<feature type="transmembrane region" description="Helical" evidence="17">
    <location>
        <begin position="344"/>
        <end position="369"/>
    </location>
</feature>
<keyword evidence="5" id="KW-0133">Cell shape</keyword>
<evidence type="ECO:0000256" key="16">
    <source>
        <dbReference type="ARBA" id="ARBA00049966"/>
    </source>
</evidence>
<dbReference type="EC" id="2.4.99.28" evidence="14"/>
<keyword evidence="19" id="KW-1185">Reference proteome</keyword>
<dbReference type="Pfam" id="PF01098">
    <property type="entry name" value="FTSW_RODA_SPOVE"/>
    <property type="match status" value="1"/>
</dbReference>
<evidence type="ECO:0000256" key="1">
    <source>
        <dbReference type="ARBA" id="ARBA00004141"/>
    </source>
</evidence>
<evidence type="ECO:0000256" key="6">
    <source>
        <dbReference type="ARBA" id="ARBA00022984"/>
    </source>
</evidence>
<comment type="subcellular location">
    <subcellularLocation>
        <location evidence="1">Membrane</location>
        <topology evidence="1">Multi-pass membrane protein</topology>
    </subcellularLocation>
</comment>
<feature type="transmembrane region" description="Helical" evidence="17">
    <location>
        <begin position="166"/>
        <end position="184"/>
    </location>
</feature>
<organism evidence="18 19">
    <name type="scientific">Lactococcus termiticola</name>
    <dbReference type="NCBI Taxonomy" id="2169526"/>
    <lineage>
        <taxon>Bacteria</taxon>
        <taxon>Bacillati</taxon>
        <taxon>Bacillota</taxon>
        <taxon>Bacilli</taxon>
        <taxon>Lactobacillales</taxon>
        <taxon>Streptococcaceae</taxon>
        <taxon>Lactococcus</taxon>
    </lineage>
</organism>
<evidence type="ECO:0000256" key="12">
    <source>
        <dbReference type="ARBA" id="ARBA00041185"/>
    </source>
</evidence>
<evidence type="ECO:0000256" key="10">
    <source>
        <dbReference type="ARBA" id="ARBA00033270"/>
    </source>
</evidence>
<reference evidence="18 19" key="1">
    <citation type="journal article" date="2018" name="Genome Announc.">
        <title>Draft Genome Sequence of Lactococcus sp. Strain NtB2 (JCM 32569), Isolated from the Gut of the Higher Termite Nasutitermes takasagoensis.</title>
        <authorList>
            <person name="Noda S."/>
            <person name="Aihara C."/>
            <person name="Yuki M."/>
            <person name="Ohkuma M."/>
        </authorList>
    </citation>
    <scope>NUCLEOTIDE SEQUENCE [LARGE SCALE GENOMIC DNA]</scope>
    <source>
        <strain evidence="18 19">NtB2</strain>
    </source>
</reference>
<feature type="transmembrane region" description="Helical" evidence="17">
    <location>
        <begin position="20"/>
        <end position="40"/>
    </location>
</feature>
<dbReference type="GO" id="GO:0009252">
    <property type="term" value="P:peptidoglycan biosynthetic process"/>
    <property type="evidence" value="ECO:0007669"/>
    <property type="project" value="UniProtKB-KW"/>
</dbReference>
<name>A0A2R5HIC3_9LACT</name>
<dbReference type="InterPro" id="IPR018365">
    <property type="entry name" value="Cell_cycle_FtsW-rel_CS"/>
</dbReference>
<dbReference type="PROSITE" id="PS00428">
    <property type="entry name" value="FTSW_RODA_SPOVE"/>
    <property type="match status" value="1"/>
</dbReference>
<feature type="transmembrane region" description="Helical" evidence="17">
    <location>
        <begin position="82"/>
        <end position="101"/>
    </location>
</feature>
<evidence type="ECO:0000256" key="11">
    <source>
        <dbReference type="ARBA" id="ARBA00038053"/>
    </source>
</evidence>